<evidence type="ECO:0008006" key="5">
    <source>
        <dbReference type="Google" id="ProtNLM"/>
    </source>
</evidence>
<proteinExistence type="inferred from homology"/>
<dbReference type="InterPro" id="IPR042100">
    <property type="entry name" value="Bug_dom1"/>
</dbReference>
<dbReference type="EMBL" id="QVLS01000003">
    <property type="protein sequence ID" value="RFP80012.1"/>
    <property type="molecule type" value="Genomic_DNA"/>
</dbReference>
<comment type="similarity">
    <text evidence="1">Belongs to the UPF0065 (bug) family.</text>
</comment>
<reference evidence="3 4" key="1">
    <citation type="submission" date="2018-08" db="EMBL/GenBank/DDBJ databases">
        <title>Hydrogenophaga sp. LA-38 isolated from sludge.</title>
        <authorList>
            <person name="Im W.-T."/>
        </authorList>
    </citation>
    <scope>NUCLEOTIDE SEQUENCE [LARGE SCALE GENOMIC DNA]</scope>
    <source>
        <strain evidence="3 4">LA-38</strain>
    </source>
</reference>
<sequence length="323" mass="33591">MKLSRFLLCSALTALAALPAIGHAQTAKAPLRLVVGYTAGGSSDALARMVAEKLKDELGTAIIVDNRPGAGGQIAAEYVRASAPDGNTILVANSHMMVMLPLTTKGAKYKPAEDFAPVVRLTSFFEALSVPSGVPATSIAQWLDLARKNPQAGNFGVPAAGSVSHFLGYRLGQDNKVDLQAIPYKGAAPLVQDLLGGQIQAGILPILDVAPHHQAGKLRVLAVNGAKRAQLLPTVPTLKELGIAGFDTLEWTALLAPAGTPAALVERLNAATRKVLATPDIQERLLKLGMEANPSSPAELGQLLASDLAQWAPVVKASGFTAD</sequence>
<feature type="signal peptide" evidence="2">
    <location>
        <begin position="1"/>
        <end position="24"/>
    </location>
</feature>
<dbReference type="PANTHER" id="PTHR42928">
    <property type="entry name" value="TRICARBOXYLATE-BINDING PROTEIN"/>
    <property type="match status" value="1"/>
</dbReference>
<dbReference type="PANTHER" id="PTHR42928:SF5">
    <property type="entry name" value="BLR1237 PROTEIN"/>
    <property type="match status" value="1"/>
</dbReference>
<comment type="caution">
    <text evidence="3">The sequence shown here is derived from an EMBL/GenBank/DDBJ whole genome shotgun (WGS) entry which is preliminary data.</text>
</comment>
<keyword evidence="4" id="KW-1185">Reference proteome</keyword>
<dbReference type="AlphaFoldDB" id="A0A372EKS2"/>
<evidence type="ECO:0000313" key="3">
    <source>
        <dbReference type="EMBL" id="RFP80012.1"/>
    </source>
</evidence>
<dbReference type="Gene3D" id="3.40.190.150">
    <property type="entry name" value="Bordetella uptake gene, domain 1"/>
    <property type="match status" value="1"/>
</dbReference>
<gene>
    <name evidence="3" type="ORF">DY262_06030</name>
</gene>
<organism evidence="3 4">
    <name type="scientific">Hydrogenophaga borbori</name>
    <dbReference type="NCBI Taxonomy" id="2294117"/>
    <lineage>
        <taxon>Bacteria</taxon>
        <taxon>Pseudomonadati</taxon>
        <taxon>Pseudomonadota</taxon>
        <taxon>Betaproteobacteria</taxon>
        <taxon>Burkholderiales</taxon>
        <taxon>Comamonadaceae</taxon>
        <taxon>Hydrogenophaga</taxon>
    </lineage>
</organism>
<evidence type="ECO:0000256" key="1">
    <source>
        <dbReference type="ARBA" id="ARBA00006987"/>
    </source>
</evidence>
<evidence type="ECO:0000256" key="2">
    <source>
        <dbReference type="SAM" id="SignalP"/>
    </source>
</evidence>
<dbReference type="RefSeq" id="WP_116958067.1">
    <property type="nucleotide sequence ID" value="NZ_QVLS01000003.1"/>
</dbReference>
<keyword evidence="2" id="KW-0732">Signal</keyword>
<dbReference type="InterPro" id="IPR005064">
    <property type="entry name" value="BUG"/>
</dbReference>
<dbReference type="Gene3D" id="3.40.190.10">
    <property type="entry name" value="Periplasmic binding protein-like II"/>
    <property type="match status" value="1"/>
</dbReference>
<evidence type="ECO:0000313" key="4">
    <source>
        <dbReference type="Proteomes" id="UP000261931"/>
    </source>
</evidence>
<dbReference type="PIRSF" id="PIRSF017082">
    <property type="entry name" value="YflP"/>
    <property type="match status" value="1"/>
</dbReference>
<dbReference type="Pfam" id="PF03401">
    <property type="entry name" value="TctC"/>
    <property type="match status" value="1"/>
</dbReference>
<accession>A0A372EKS2</accession>
<protein>
    <recommendedName>
        <fullName evidence="5">Twin-arginine translocation pathway signal</fullName>
    </recommendedName>
</protein>
<dbReference type="CDD" id="cd13579">
    <property type="entry name" value="PBP2_Bug_NagM"/>
    <property type="match status" value="1"/>
</dbReference>
<dbReference type="SUPFAM" id="SSF53850">
    <property type="entry name" value="Periplasmic binding protein-like II"/>
    <property type="match status" value="1"/>
</dbReference>
<name>A0A372EKS2_9BURK</name>
<feature type="chain" id="PRO_5016994174" description="Twin-arginine translocation pathway signal" evidence="2">
    <location>
        <begin position="25"/>
        <end position="323"/>
    </location>
</feature>
<dbReference type="Proteomes" id="UP000261931">
    <property type="component" value="Unassembled WGS sequence"/>
</dbReference>